<sequence>SCEGETEAAWPQAPEIRPQVPAGEYRARVLTYDLFSHYRFTGDLKLHLHLKVLLGDDDPRGHVVLTRFLNYYEKPGSGSDYYKEWVKANGGILPSRRDRMSPAVFRGKTFAVRVVTVKNDRDRDPIEGELRYSKVGKLLRLWR</sequence>
<reference evidence="1" key="1">
    <citation type="journal article" date="2014" name="Front. Microbiol.">
        <title>High frequency of phylogenetically diverse reductive dehalogenase-homologous genes in deep subseafloor sedimentary metagenomes.</title>
        <authorList>
            <person name="Kawai M."/>
            <person name="Futagami T."/>
            <person name="Toyoda A."/>
            <person name="Takaki Y."/>
            <person name="Nishi S."/>
            <person name="Hori S."/>
            <person name="Arai W."/>
            <person name="Tsubouchi T."/>
            <person name="Morono Y."/>
            <person name="Uchiyama I."/>
            <person name="Ito T."/>
            <person name="Fujiyama A."/>
            <person name="Inagaki F."/>
            <person name="Takami H."/>
        </authorList>
    </citation>
    <scope>NUCLEOTIDE SEQUENCE</scope>
    <source>
        <strain evidence="1">Expedition CK06-06</strain>
    </source>
</reference>
<organism evidence="1">
    <name type="scientific">marine sediment metagenome</name>
    <dbReference type="NCBI Taxonomy" id="412755"/>
    <lineage>
        <taxon>unclassified sequences</taxon>
        <taxon>metagenomes</taxon>
        <taxon>ecological metagenomes</taxon>
    </lineage>
</organism>
<feature type="non-terminal residue" evidence="1">
    <location>
        <position position="1"/>
    </location>
</feature>
<evidence type="ECO:0000313" key="1">
    <source>
        <dbReference type="EMBL" id="GAI89792.1"/>
    </source>
</evidence>
<accession>X1S9T1</accession>
<gene>
    <name evidence="1" type="ORF">S12H4_34276</name>
</gene>
<proteinExistence type="predicted"/>
<comment type="caution">
    <text evidence="1">The sequence shown here is derived from an EMBL/GenBank/DDBJ whole genome shotgun (WGS) entry which is preliminary data.</text>
</comment>
<name>X1S9T1_9ZZZZ</name>
<protein>
    <submittedName>
        <fullName evidence="1">Uncharacterized protein</fullName>
    </submittedName>
</protein>
<dbReference type="EMBL" id="BARW01020267">
    <property type="protein sequence ID" value="GAI89792.1"/>
    <property type="molecule type" value="Genomic_DNA"/>
</dbReference>
<dbReference type="AlphaFoldDB" id="X1S9T1"/>